<name>A0A382RSR9_9ZZZZ</name>
<gene>
    <name evidence="1" type="ORF">METZ01_LOCUS353588</name>
</gene>
<feature type="non-terminal residue" evidence="1">
    <location>
        <position position="1"/>
    </location>
</feature>
<reference evidence="1" key="1">
    <citation type="submission" date="2018-05" db="EMBL/GenBank/DDBJ databases">
        <authorList>
            <person name="Lanie J.A."/>
            <person name="Ng W.-L."/>
            <person name="Kazmierczak K.M."/>
            <person name="Andrzejewski T.M."/>
            <person name="Davidsen T.M."/>
            <person name="Wayne K.J."/>
            <person name="Tettelin H."/>
            <person name="Glass J.I."/>
            <person name="Rusch D."/>
            <person name="Podicherti R."/>
            <person name="Tsui H.-C.T."/>
            <person name="Winkler M.E."/>
        </authorList>
    </citation>
    <scope>NUCLEOTIDE SEQUENCE</scope>
</reference>
<dbReference type="AlphaFoldDB" id="A0A382RSR9"/>
<evidence type="ECO:0000313" key="1">
    <source>
        <dbReference type="EMBL" id="SVD00734.1"/>
    </source>
</evidence>
<protein>
    <submittedName>
        <fullName evidence="1">Uncharacterized protein</fullName>
    </submittedName>
</protein>
<accession>A0A382RSR9</accession>
<proteinExistence type="predicted"/>
<dbReference type="EMBL" id="UINC01123933">
    <property type="protein sequence ID" value="SVD00734.1"/>
    <property type="molecule type" value="Genomic_DNA"/>
</dbReference>
<sequence length="48" mass="5470">CKIRTVNGTVWKIIKVSMLFYSSTPKTGHQDVPLKRAALETIFLNLNH</sequence>
<organism evidence="1">
    <name type="scientific">marine metagenome</name>
    <dbReference type="NCBI Taxonomy" id="408172"/>
    <lineage>
        <taxon>unclassified sequences</taxon>
        <taxon>metagenomes</taxon>
        <taxon>ecological metagenomes</taxon>
    </lineage>
</organism>